<evidence type="ECO:0000313" key="4">
    <source>
        <dbReference type="Proteomes" id="UP000654947"/>
    </source>
</evidence>
<feature type="domain" description="VOC" evidence="2">
    <location>
        <begin position="22"/>
        <end position="143"/>
    </location>
</feature>
<evidence type="ECO:0000313" key="3">
    <source>
        <dbReference type="EMBL" id="GHD21679.1"/>
    </source>
</evidence>
<dbReference type="InterPro" id="IPR037523">
    <property type="entry name" value="VOC_core"/>
</dbReference>
<proteinExistence type="predicted"/>
<dbReference type="Gene3D" id="3.10.180.10">
    <property type="entry name" value="2,3-Dihydroxybiphenyl 1,2-Dioxygenase, domain 1"/>
    <property type="match status" value="2"/>
</dbReference>
<dbReference type="GO" id="GO:0046872">
    <property type="term" value="F:metal ion binding"/>
    <property type="evidence" value="ECO:0007669"/>
    <property type="project" value="UniProtKB-KW"/>
</dbReference>
<accession>A0A918XAH3</accession>
<dbReference type="AlphaFoldDB" id="A0A918XAH3"/>
<dbReference type="InterPro" id="IPR029068">
    <property type="entry name" value="Glyas_Bleomycin-R_OHBP_Dase"/>
</dbReference>
<evidence type="ECO:0000256" key="1">
    <source>
        <dbReference type="ARBA" id="ARBA00022723"/>
    </source>
</evidence>
<dbReference type="InterPro" id="IPR004360">
    <property type="entry name" value="Glyas_Fos-R_dOase_dom"/>
</dbReference>
<dbReference type="Proteomes" id="UP000654947">
    <property type="component" value="Unassembled WGS sequence"/>
</dbReference>
<reference evidence="3 4" key="1">
    <citation type="journal article" date="2014" name="Int. J. Syst. Evol. Microbiol.">
        <title>Complete genome sequence of Corynebacterium casei LMG S-19264T (=DSM 44701T), isolated from a smear-ripened cheese.</title>
        <authorList>
            <consortium name="US DOE Joint Genome Institute (JGI-PGF)"/>
            <person name="Walter F."/>
            <person name="Albersmeier A."/>
            <person name="Kalinowski J."/>
            <person name="Ruckert C."/>
        </authorList>
    </citation>
    <scope>NUCLEOTIDE SEQUENCE [LARGE SCALE GENOMIC DNA]</scope>
    <source>
        <strain evidence="3 4">KCTC 19473</strain>
    </source>
</reference>
<dbReference type="EMBL" id="BMXL01000005">
    <property type="protein sequence ID" value="GHD21679.1"/>
    <property type="molecule type" value="Genomic_DNA"/>
</dbReference>
<organism evidence="3 4">
    <name type="scientific">Nocardiopsis kunsanensis</name>
    <dbReference type="NCBI Taxonomy" id="141693"/>
    <lineage>
        <taxon>Bacteria</taxon>
        <taxon>Bacillati</taxon>
        <taxon>Actinomycetota</taxon>
        <taxon>Actinomycetes</taxon>
        <taxon>Streptosporangiales</taxon>
        <taxon>Nocardiopsidaceae</taxon>
        <taxon>Nocardiopsis</taxon>
    </lineage>
</organism>
<dbReference type="CDD" id="cd16359">
    <property type="entry name" value="VOC_BsCatE_like_C"/>
    <property type="match status" value="1"/>
</dbReference>
<keyword evidence="1" id="KW-0479">Metal-binding</keyword>
<dbReference type="InterPro" id="IPR018146">
    <property type="entry name" value="Glyoxalase_1_CS"/>
</dbReference>
<feature type="domain" description="VOC" evidence="2">
    <location>
        <begin position="188"/>
        <end position="312"/>
    </location>
</feature>
<dbReference type="RefSeq" id="WP_017576282.1">
    <property type="nucleotide sequence ID" value="NZ_BMXL01000005.1"/>
</dbReference>
<dbReference type="PANTHER" id="PTHR43279">
    <property type="entry name" value="CATECHOL-2,3-DIOXYGENASE"/>
    <property type="match status" value="1"/>
</dbReference>
<comment type="caution">
    <text evidence="3">The sequence shown here is derived from an EMBL/GenBank/DDBJ whole genome shotgun (WGS) entry which is preliminary data.</text>
</comment>
<dbReference type="Pfam" id="PF00903">
    <property type="entry name" value="Glyoxalase"/>
    <property type="match status" value="2"/>
</dbReference>
<name>A0A918XAH3_9ACTN</name>
<gene>
    <name evidence="3" type="ORF">GCM10007147_15380</name>
</gene>
<dbReference type="PANTHER" id="PTHR43279:SF1">
    <property type="entry name" value="CATECHOL-2,3-DIOXYGENASE"/>
    <property type="match status" value="1"/>
</dbReference>
<sequence>MAGGAPLQSAYDPIRTLAPDTAMDAVTLRVGDLELMSSYYADALALEPVEERAHGREVHRVLGRGTVPMVRLIATPDLPGVDPREAGLFHTAFLFEDARSLAATVYRAAKDSRSRFVGSSDHLVSEAFYFTDPEGNGIELYIDRDRSEWTYAPDGELRMATDPLDPNAFLRTHLDESTVETAPRLPGKVGHVHLQVGDIDRARDFYVDTLGFETTVRSYPGALFAAAGGYHHHVAMNTWNSRGVGPRASRLGLGDVAVTVPAREDLDLLVERLRAKDVAFADDGRSVSVQDPWRTQVTVSLPGTGVDDLLRL</sequence>
<dbReference type="PROSITE" id="PS00934">
    <property type="entry name" value="GLYOXALASE_I_1"/>
    <property type="match status" value="1"/>
</dbReference>
<keyword evidence="4" id="KW-1185">Reference proteome</keyword>
<protein>
    <submittedName>
        <fullName evidence="3">Glyoxalase</fullName>
    </submittedName>
</protein>
<evidence type="ECO:0000259" key="2">
    <source>
        <dbReference type="PROSITE" id="PS51819"/>
    </source>
</evidence>
<dbReference type="SUPFAM" id="SSF54593">
    <property type="entry name" value="Glyoxalase/Bleomycin resistance protein/Dihydroxybiphenyl dioxygenase"/>
    <property type="match status" value="1"/>
</dbReference>
<dbReference type="PROSITE" id="PS51819">
    <property type="entry name" value="VOC"/>
    <property type="match status" value="2"/>
</dbReference>
<dbReference type="GO" id="GO:0004462">
    <property type="term" value="F:lactoylglutathione lyase activity"/>
    <property type="evidence" value="ECO:0007669"/>
    <property type="project" value="InterPro"/>
</dbReference>